<proteinExistence type="predicted"/>
<dbReference type="EMBL" id="CP000510">
    <property type="protein sequence ID" value="ABM02794.1"/>
    <property type="molecule type" value="Genomic_DNA"/>
</dbReference>
<dbReference type="AlphaFoldDB" id="A1STH9"/>
<dbReference type="SMR" id="A1STH9"/>
<dbReference type="RefSeq" id="WP_011769357.1">
    <property type="nucleotide sequence ID" value="NC_008709.1"/>
</dbReference>
<accession>A1STH9</accession>
<gene>
    <name evidence="1" type="ordered locus">Ping_0953</name>
</gene>
<sequence length="205" mass="23342">MKPKELVTLKVINKSHPLRQKVEQYVASRYLLAFDAHITEFMPTFLGVYSEKNELLSVCGYRIASQEPLFLEQYLTKPAEQIMSGQFSQPIVRSTLIEFGQLASFSKGISPWHFLLMAKHLIEQGFEWCIFTATDPLYVMMVHLGLKPAVLGNADQQNINNAQTTWGTYYHTQPRVSAGNLKAGLAQLIQRYDEISSRQSRVKIS</sequence>
<dbReference type="STRING" id="357804.Ping_0953"/>
<keyword evidence="2" id="KW-1185">Reference proteome</keyword>
<dbReference type="Proteomes" id="UP000000639">
    <property type="component" value="Chromosome"/>
</dbReference>
<dbReference type="eggNOG" id="ENOG503164Y">
    <property type="taxonomic scope" value="Bacteria"/>
</dbReference>
<dbReference type="OrthoDB" id="7432757at2"/>
<organism evidence="1 2">
    <name type="scientific">Psychromonas ingrahamii (strain DSM 17664 / CCUG 51855 / 37)</name>
    <dbReference type="NCBI Taxonomy" id="357804"/>
    <lineage>
        <taxon>Bacteria</taxon>
        <taxon>Pseudomonadati</taxon>
        <taxon>Pseudomonadota</taxon>
        <taxon>Gammaproteobacteria</taxon>
        <taxon>Alteromonadales</taxon>
        <taxon>Psychromonadaceae</taxon>
        <taxon>Psychromonas</taxon>
    </lineage>
</organism>
<name>A1STH9_PSYIN</name>
<reference evidence="1 2" key="1">
    <citation type="submission" date="2007-01" db="EMBL/GenBank/DDBJ databases">
        <title>Complete sequence of Psychromonas ingrahamii 37.</title>
        <authorList>
            <consortium name="US DOE Joint Genome Institute"/>
            <person name="Copeland A."/>
            <person name="Lucas S."/>
            <person name="Lapidus A."/>
            <person name="Barry K."/>
            <person name="Detter J.C."/>
            <person name="Glavina del Rio T."/>
            <person name="Hammon N."/>
            <person name="Israni S."/>
            <person name="Dalin E."/>
            <person name="Tice H."/>
            <person name="Pitluck S."/>
            <person name="Thompson L.S."/>
            <person name="Brettin T."/>
            <person name="Bruce D."/>
            <person name="Han C."/>
            <person name="Tapia R."/>
            <person name="Schmutz J."/>
            <person name="Larimer F."/>
            <person name="Land M."/>
            <person name="Hauser L."/>
            <person name="Kyrpides N."/>
            <person name="Ivanova N."/>
            <person name="Staley J."/>
            <person name="Richardson P."/>
        </authorList>
    </citation>
    <scope>NUCLEOTIDE SEQUENCE [LARGE SCALE GENOMIC DNA]</scope>
    <source>
        <strain evidence="1 2">37</strain>
    </source>
</reference>
<dbReference type="InterPro" id="IPR022050">
    <property type="entry name" value="T_hemolysin"/>
</dbReference>
<evidence type="ECO:0000313" key="2">
    <source>
        <dbReference type="Proteomes" id="UP000000639"/>
    </source>
</evidence>
<dbReference type="HOGENOM" id="CLU_092721_2_0_6"/>
<protein>
    <submittedName>
        <fullName evidence="1">Thermostable hemolysin</fullName>
    </submittedName>
</protein>
<dbReference type="KEGG" id="pin:Ping_0953"/>
<evidence type="ECO:0000313" key="1">
    <source>
        <dbReference type="EMBL" id="ABM02794.1"/>
    </source>
</evidence>
<dbReference type="Pfam" id="PF12261">
    <property type="entry name" value="T_hemolysin"/>
    <property type="match status" value="1"/>
</dbReference>